<proteinExistence type="predicted"/>
<name>A0AAC8TBH6_9BACT</name>
<organism evidence="2 4">
    <name type="scientific">Archangium gephyra</name>
    <dbReference type="NCBI Taxonomy" id="48"/>
    <lineage>
        <taxon>Bacteria</taxon>
        <taxon>Pseudomonadati</taxon>
        <taxon>Myxococcota</taxon>
        <taxon>Myxococcia</taxon>
        <taxon>Myxococcales</taxon>
        <taxon>Cystobacterineae</taxon>
        <taxon>Archangiaceae</taxon>
        <taxon>Archangium</taxon>
    </lineage>
</organism>
<reference evidence="3 5" key="2">
    <citation type="submission" date="2018-08" db="EMBL/GenBank/DDBJ databases">
        <title>Genomic Encyclopedia of Archaeal and Bacterial Type Strains, Phase II (KMG-II): from individual species to whole genera.</title>
        <authorList>
            <person name="Goeker M."/>
        </authorList>
    </citation>
    <scope>NUCLEOTIDE SEQUENCE [LARGE SCALE GENOMIC DNA]</scope>
    <source>
        <strain evidence="3 5">DSM 2261</strain>
    </source>
</reference>
<dbReference type="InterPro" id="IPR011250">
    <property type="entry name" value="OMP/PagP_B-barrel"/>
</dbReference>
<reference evidence="2 4" key="1">
    <citation type="submission" date="2015-05" db="EMBL/GenBank/DDBJ databases">
        <title>Genome assembly of Archangium gephyra DSM 2261.</title>
        <authorList>
            <person name="Sharma G."/>
            <person name="Subramanian S."/>
        </authorList>
    </citation>
    <scope>NUCLEOTIDE SEQUENCE [LARGE SCALE GENOMIC DNA]</scope>
    <source>
        <strain evidence="2 4">DSM 2261</strain>
    </source>
</reference>
<accession>A0AAC8TBH6</accession>
<gene>
    <name evidence="2" type="ORF">AA314_01491</name>
    <name evidence="3" type="ORF">ATI61_104713</name>
</gene>
<evidence type="ECO:0000256" key="1">
    <source>
        <dbReference type="SAM" id="SignalP"/>
    </source>
</evidence>
<evidence type="ECO:0000313" key="4">
    <source>
        <dbReference type="Proteomes" id="UP000035579"/>
    </source>
</evidence>
<dbReference type="Proteomes" id="UP000035579">
    <property type="component" value="Chromosome"/>
</dbReference>
<dbReference type="SUPFAM" id="SSF56925">
    <property type="entry name" value="OMPA-like"/>
    <property type="match status" value="1"/>
</dbReference>
<keyword evidence="1" id="KW-0732">Signal</keyword>
<protein>
    <recommendedName>
        <fullName evidence="6">Outer membrane protein beta-barrel domain-containing protein</fullName>
    </recommendedName>
</protein>
<evidence type="ECO:0000313" key="3">
    <source>
        <dbReference type="EMBL" id="REG33422.1"/>
    </source>
</evidence>
<dbReference type="KEGG" id="age:AA314_01491"/>
<evidence type="ECO:0000313" key="5">
    <source>
        <dbReference type="Proteomes" id="UP000256345"/>
    </source>
</evidence>
<dbReference type="EMBL" id="CP011509">
    <property type="protein sequence ID" value="AKI99864.1"/>
    <property type="molecule type" value="Genomic_DNA"/>
</dbReference>
<dbReference type="Gene3D" id="2.40.160.20">
    <property type="match status" value="1"/>
</dbReference>
<dbReference type="AlphaFoldDB" id="A0AAC8TBH6"/>
<sequence>MSFKTRWGLGAFAAAVLLAAPAFAQDDYIPDDDTGRDESIYDADTMGRGGSGGLFNDFNVSVTGGLNAYTGDIGDDTGTGGFLGVQANSRPLPLVGLELGYEGARNPFEDINGGLWRHNVGALAKVGPALGANGNLMPFVGAGIGVSLLNPSEDAEILFDNDVVTEVPLAAGVDYKLGGLTAGARATYRFLGGEDLGLAQDGNIVNVGIQLGGAF</sequence>
<keyword evidence="5" id="KW-1185">Reference proteome</keyword>
<feature type="chain" id="PRO_5042086395" description="Outer membrane protein beta-barrel domain-containing protein" evidence="1">
    <location>
        <begin position="25"/>
        <end position="215"/>
    </location>
</feature>
<feature type="signal peptide" evidence="1">
    <location>
        <begin position="1"/>
        <end position="24"/>
    </location>
</feature>
<dbReference type="Proteomes" id="UP000256345">
    <property type="component" value="Unassembled WGS sequence"/>
</dbReference>
<evidence type="ECO:0000313" key="2">
    <source>
        <dbReference type="EMBL" id="AKI99864.1"/>
    </source>
</evidence>
<dbReference type="EMBL" id="QUMU01000004">
    <property type="protein sequence ID" value="REG33422.1"/>
    <property type="molecule type" value="Genomic_DNA"/>
</dbReference>
<evidence type="ECO:0008006" key="6">
    <source>
        <dbReference type="Google" id="ProtNLM"/>
    </source>
</evidence>
<dbReference type="RefSeq" id="WP_047854837.1">
    <property type="nucleotide sequence ID" value="NZ_CP011509.1"/>
</dbReference>